<dbReference type="Pfam" id="PF14223">
    <property type="entry name" value="Retrotran_gag_2"/>
    <property type="match status" value="1"/>
</dbReference>
<keyword evidence="3" id="KW-0808">Transferase</keyword>
<keyword evidence="5" id="KW-1133">Transmembrane helix</keyword>
<dbReference type="GO" id="GO:0003676">
    <property type="term" value="F:nucleic acid binding"/>
    <property type="evidence" value="ECO:0007669"/>
    <property type="project" value="InterPro"/>
</dbReference>
<feature type="compositionally biased region" description="Basic residues" evidence="8">
    <location>
        <begin position="334"/>
        <end position="345"/>
    </location>
</feature>
<dbReference type="InterPro" id="IPR043502">
    <property type="entry name" value="DNA/RNA_pol_sf"/>
</dbReference>
<dbReference type="GO" id="GO:0015074">
    <property type="term" value="P:DNA integration"/>
    <property type="evidence" value="ECO:0007669"/>
    <property type="project" value="InterPro"/>
</dbReference>
<evidence type="ECO:0000256" key="8">
    <source>
        <dbReference type="SAM" id="MobiDB-lite"/>
    </source>
</evidence>
<dbReference type="GO" id="GO:0071555">
    <property type="term" value="P:cell wall organization"/>
    <property type="evidence" value="ECO:0007669"/>
    <property type="project" value="UniProtKB-KW"/>
</dbReference>
<dbReference type="InterPro" id="IPR029044">
    <property type="entry name" value="Nucleotide-diphossugar_trans"/>
</dbReference>
<evidence type="ECO:0000256" key="2">
    <source>
        <dbReference type="ARBA" id="ARBA00022676"/>
    </source>
</evidence>
<dbReference type="InterPro" id="IPR001584">
    <property type="entry name" value="Integrase_cat-core"/>
</dbReference>
<evidence type="ECO:0000259" key="9">
    <source>
        <dbReference type="PROSITE" id="PS50994"/>
    </source>
</evidence>
<dbReference type="PANTHER" id="PTHR13301">
    <property type="entry name" value="X-BOX TRANSCRIPTION FACTOR-RELATED"/>
    <property type="match status" value="1"/>
</dbReference>
<dbReference type="FunFam" id="3.90.550.10:FF:000145">
    <property type="entry name" value="Cellulose synthase-like protein H1"/>
    <property type="match status" value="1"/>
</dbReference>
<dbReference type="GO" id="GO:0016020">
    <property type="term" value="C:membrane"/>
    <property type="evidence" value="ECO:0007669"/>
    <property type="project" value="InterPro"/>
</dbReference>
<dbReference type="Gene3D" id="3.90.550.10">
    <property type="entry name" value="Spore Coat Polysaccharide Biosynthesis Protein SpsA, Chain A"/>
    <property type="match status" value="1"/>
</dbReference>
<dbReference type="CDD" id="cd09272">
    <property type="entry name" value="RNase_HI_RT_Ty1"/>
    <property type="match status" value="1"/>
</dbReference>
<keyword evidence="4" id="KW-0812">Transmembrane</keyword>
<dbReference type="GO" id="GO:0012505">
    <property type="term" value="C:endomembrane system"/>
    <property type="evidence" value="ECO:0007669"/>
    <property type="project" value="UniProtKB-SubCell"/>
</dbReference>
<proteinExistence type="predicted"/>
<sequence length="1652" mass="185352">MTLTLDDELPPLDLFVTTADHVLEPPIITVNTVLSLMALDYPANKLACYVSDDGCSPLTFYALMEASKFAKLWVPFCKKYNVQIRAPFRIRKLVAGLSFGAARSKLGAWRHCHRFSGLGSGSWRAAQLPGAGHRGATLFIQVAFSAYAITGKRGTRLIVERRAALSPRVGSLTPNWVRAILTQQKCDEALKGVAAMPATLSDTEKAEMDGKALSAIILCLADKCLKQQLYFFRMVENKSVSEQLSEFNKIIDDLANIDVKIEDEDQDFHLLCALPKSLEHLKDALLYGKEGTITLDEVQAALRTKELKKLNELKIDDSGEDLNISRGRSENRGKGKGKKHSSKSRAKGDGGSKFKFYHYHEPGHFKKDCPQRRGSDSSSAKIAVSEEEGYESAGALTEYFETLELKEGGVVRLGNNKACKVQGYCTRIERSVMRISHGALVIAKGSKMNGLYILEGHVSERGLVELGKQGLLGQEKLNKLDFCDNLTLANNTRKKGIKRHRTVAYTPQQNGLAEKMNRTLLERVRCMLLGAGLPKSFWGEAVNTAAYLINRCPSTGIDLKTPMEIWSGKPADYSNLKIFGALAFAHVKQDKLDARAVKCVFIGYPNGVKGYKLWKMGPGGSKFIISRDLKRCKTQNQRTSGKQCFKNRTGHQTGEDAGSLVYWSNRWVTGRTAVVGSKWVFKKKEGIPRVEAPRYKARLVAKGFTQVEGIDYNEIFSLVVKHCPIRVLMAIVNQYDLELEQMDVKTAFLHGELEETIYMQQPGGFVEDSSKVCLLKKSLYGLKQSPRKWYRRFDDFLLKVGFVRSNYDSCVYMMKRNEKIILYLLLYVEDILIAGSEKQEIVKLKEKLNGEFEMKDIGNAKKILGMDIMRDRSKGELFLSQHGCMKKVVEWFKMTDSKVVNTPLGHHSKLSIKQCPQSEDERKKMETTLYASGVGSIMYGMVCSRPDLSYAISVGGLKYRRTDPGRDALDGYVDADYAGNVDTRKSLSGFVFTLFGTAVTWKANQQSVVALSTTQAEYIALIEGVKEAIWLKGMIGEMGISQGCVKIHCDSQSVIHLANHQVYHERTKHIDIRLHFVRDMVETKEIIVEKVASEENPADIVDGDRRGQHGGWWEVGITIKLKARWRFVGNYLELEESENWWLICHLARRAASLAHCHRFSGHGSGSWRAAQLPGAGHRGATPIYTGTSLIVQRRAALSPRVGSLTPNWEEYGHLKNNIENTEQNSLPLRGEFAIFSNTQRRNHSTIIKVIWENKENNLDGLPHLIYISREKRPQHPHQFKAGAMNVLTRVSGLMTNAPFILNLDCDMHVNNPKIALHALCILLDSKGEKEVAFAQCPQQFYDGLKDDPFGNQLVTLFLYIGGGFGGLQGMLYAGTNCFHRRKVIYGLYPDHDIQNGMKSGGVWNESAFEMEMVFGTSKRFVESASQALEGKIFAPKDNLCNYLEAAKNVSSCGYEDDTAWGKKVGWMYGSTSEDALTGLHIHTRGWKSETCSPDPIAFKGCSPQDNILQFREALGYLWFLSWALRSVPEICYAALPAYCIVTNTSFLPELKNTYHYNNCRKFYDSPMVVEPAIDFRLQLTTGSKLTTREEMQQWICGEARKLGFVTVVSKSDNGGNNRKAFVVMGYQSSGNHRAYVNKKRVSHNNINRSYHD</sequence>
<dbReference type="InterPro" id="IPR036397">
    <property type="entry name" value="RNaseH_sf"/>
</dbReference>
<dbReference type="Proteomes" id="UP000242715">
    <property type="component" value="Unassembled WGS sequence"/>
</dbReference>
<dbReference type="GO" id="GO:0016760">
    <property type="term" value="F:cellulose synthase (UDP-forming) activity"/>
    <property type="evidence" value="ECO:0007669"/>
    <property type="project" value="InterPro"/>
</dbReference>
<organism evidence="10 11">
    <name type="scientific">Trifolium subterraneum</name>
    <name type="common">Subterranean clover</name>
    <dbReference type="NCBI Taxonomy" id="3900"/>
    <lineage>
        <taxon>Eukaryota</taxon>
        <taxon>Viridiplantae</taxon>
        <taxon>Streptophyta</taxon>
        <taxon>Embryophyta</taxon>
        <taxon>Tracheophyta</taxon>
        <taxon>Spermatophyta</taxon>
        <taxon>Magnoliopsida</taxon>
        <taxon>eudicotyledons</taxon>
        <taxon>Gunneridae</taxon>
        <taxon>Pentapetalae</taxon>
        <taxon>rosids</taxon>
        <taxon>fabids</taxon>
        <taxon>Fabales</taxon>
        <taxon>Fabaceae</taxon>
        <taxon>Papilionoideae</taxon>
        <taxon>50 kb inversion clade</taxon>
        <taxon>NPAAA clade</taxon>
        <taxon>Hologalegina</taxon>
        <taxon>IRL clade</taxon>
        <taxon>Trifolieae</taxon>
        <taxon>Trifolium</taxon>
    </lineage>
</organism>
<dbReference type="Pfam" id="PF25597">
    <property type="entry name" value="SH3_retrovirus"/>
    <property type="match status" value="1"/>
</dbReference>
<reference evidence="11" key="1">
    <citation type="journal article" date="2017" name="Front. Plant Sci.">
        <title>Climate Clever Clovers: New Paradigm to Reduce the Environmental Footprint of Ruminants by Breeding Low Methanogenic Forages Utilizing Haplotype Variation.</title>
        <authorList>
            <person name="Kaur P."/>
            <person name="Appels R."/>
            <person name="Bayer P.E."/>
            <person name="Keeble-Gagnere G."/>
            <person name="Wang J."/>
            <person name="Hirakawa H."/>
            <person name="Shirasawa K."/>
            <person name="Vercoe P."/>
            <person name="Stefanova K."/>
            <person name="Durmic Z."/>
            <person name="Nichols P."/>
            <person name="Revell C."/>
            <person name="Isobe S.N."/>
            <person name="Edwards D."/>
            <person name="Erskine W."/>
        </authorList>
    </citation>
    <scope>NUCLEOTIDE SEQUENCE [LARGE SCALE GENOMIC DNA]</scope>
    <source>
        <strain evidence="11">cv. Daliak</strain>
    </source>
</reference>
<evidence type="ECO:0000256" key="5">
    <source>
        <dbReference type="ARBA" id="ARBA00022989"/>
    </source>
</evidence>
<dbReference type="InterPro" id="IPR012337">
    <property type="entry name" value="RNaseH-like_sf"/>
</dbReference>
<dbReference type="Gene3D" id="3.30.420.10">
    <property type="entry name" value="Ribonuclease H-like superfamily/Ribonuclease H"/>
    <property type="match status" value="1"/>
</dbReference>
<gene>
    <name evidence="10" type="ORF">TSUD_106290</name>
</gene>
<dbReference type="Pfam" id="PF03552">
    <property type="entry name" value="Cellulose_synt"/>
    <property type="match status" value="3"/>
</dbReference>
<evidence type="ECO:0000256" key="3">
    <source>
        <dbReference type="ARBA" id="ARBA00022679"/>
    </source>
</evidence>
<dbReference type="Pfam" id="PF07727">
    <property type="entry name" value="RVT_2"/>
    <property type="match status" value="1"/>
</dbReference>
<accession>A0A2Z6LIM2</accession>
<keyword evidence="11" id="KW-1185">Reference proteome</keyword>
<protein>
    <recommendedName>
        <fullName evidence="9">Integrase catalytic domain-containing protein</fullName>
    </recommendedName>
</protein>
<name>A0A2Z6LIM2_TRISU</name>
<dbReference type="PROSITE" id="PS50994">
    <property type="entry name" value="INTEGRASE"/>
    <property type="match status" value="1"/>
</dbReference>
<dbReference type="OrthoDB" id="1436818at2759"/>
<evidence type="ECO:0000256" key="1">
    <source>
        <dbReference type="ARBA" id="ARBA00004127"/>
    </source>
</evidence>
<feature type="domain" description="Integrase catalytic" evidence="9">
    <location>
        <begin position="478"/>
        <end position="570"/>
    </location>
</feature>
<evidence type="ECO:0000313" key="10">
    <source>
        <dbReference type="EMBL" id="GAU17130.1"/>
    </source>
</evidence>
<keyword evidence="7" id="KW-0961">Cell wall biogenesis/degradation</keyword>
<dbReference type="SUPFAM" id="SSF53098">
    <property type="entry name" value="Ribonuclease H-like"/>
    <property type="match status" value="1"/>
</dbReference>
<dbReference type="InterPro" id="IPR005150">
    <property type="entry name" value="Cellulose_synth"/>
</dbReference>
<dbReference type="EMBL" id="DF973166">
    <property type="protein sequence ID" value="GAU17130.1"/>
    <property type="molecule type" value="Genomic_DNA"/>
</dbReference>
<evidence type="ECO:0000256" key="6">
    <source>
        <dbReference type="ARBA" id="ARBA00023136"/>
    </source>
</evidence>
<feature type="region of interest" description="Disordered" evidence="8">
    <location>
        <begin position="321"/>
        <end position="384"/>
    </location>
</feature>
<dbReference type="InterPro" id="IPR057670">
    <property type="entry name" value="SH3_retrovirus"/>
</dbReference>
<dbReference type="GO" id="GO:0030244">
    <property type="term" value="P:cellulose biosynthetic process"/>
    <property type="evidence" value="ECO:0007669"/>
    <property type="project" value="InterPro"/>
</dbReference>
<feature type="compositionally biased region" description="Basic and acidic residues" evidence="8">
    <location>
        <begin position="346"/>
        <end position="375"/>
    </location>
</feature>
<dbReference type="InterPro" id="IPR013103">
    <property type="entry name" value="RVT_2"/>
</dbReference>
<evidence type="ECO:0000313" key="11">
    <source>
        <dbReference type="Proteomes" id="UP000242715"/>
    </source>
</evidence>
<dbReference type="SUPFAM" id="SSF56672">
    <property type="entry name" value="DNA/RNA polymerases"/>
    <property type="match status" value="1"/>
</dbReference>
<evidence type="ECO:0000256" key="4">
    <source>
        <dbReference type="ARBA" id="ARBA00022692"/>
    </source>
</evidence>
<keyword evidence="6" id="KW-0472">Membrane</keyword>
<comment type="subcellular location">
    <subcellularLocation>
        <location evidence="1">Endomembrane system</location>
        <topology evidence="1">Multi-pass membrane protein</topology>
    </subcellularLocation>
</comment>
<keyword evidence="2" id="KW-0328">Glycosyltransferase</keyword>
<evidence type="ECO:0000256" key="7">
    <source>
        <dbReference type="ARBA" id="ARBA00023316"/>
    </source>
</evidence>